<name>A0A934RM76_9BACT</name>
<keyword evidence="8" id="KW-0482">Metalloprotease</keyword>
<feature type="region of interest" description="Disordered" evidence="5">
    <location>
        <begin position="143"/>
        <end position="165"/>
    </location>
</feature>
<evidence type="ECO:0000259" key="7">
    <source>
        <dbReference type="Pfam" id="PF00413"/>
    </source>
</evidence>
<sequence length="615" mass="65306">MSKGLFRRGLAAGVLLGMVSAGALQAGCYSSCCPIHRVEAADRTVMARVVALEVLHEGEVKTRATLRIEEELAGEGGAEEVVVTIPGGRREEGLHWDTGYVALEVGERYFLHLQRAEVGWELYQASAEKVDAGEWDDQKARFLGEGDEPPPLAKSAKSGDCGEVPPSRLTPSGYFEFEGQPGRLRLCDSGQPLVVAVDSEAFPAVVTRREAVALVREALDAWEAISGLRFVVTEPGDFGGAASTQEGGERIIHLQLHDLQSPIASDTTLGRAGGFLSNSAGGSVAGVEFGRLEDRWVVINHSSSLWTNAAQVAEVLTHEIGHALGLRHSSESASETETALTEAVMYYRVHNDGRGARTACYDADRIAFAYPAQLPPFAPTRHFRAASRPGDQPVSSVNRLTLAAFSSSGAPLSYSFPEGLAVSSGDWTFEAATGLLSFTPAAYYSDSVADPPGNFGNLRYVVSDGTHEAEGDILIVALRQDDNGLEDAIGRDNPLPEAWLEDQFGGAVVRANPTELRFQPGGDFDGDGLSNLQEFQLGTSAALASSGPLALAFSAGDNHLQLDAVVPGSLLQIERSADLATWLPVALGVGATGENGLTLPEVSGERGFFRVRYGP</sequence>
<dbReference type="InterPro" id="IPR001818">
    <property type="entry name" value="Pept_M10_metallopeptidase"/>
</dbReference>
<reference evidence="8" key="1">
    <citation type="submission" date="2021-01" db="EMBL/GenBank/DDBJ databases">
        <title>Modified the classification status of verrucomicrobia.</title>
        <authorList>
            <person name="Feng X."/>
        </authorList>
    </citation>
    <scope>NUCLEOTIDE SEQUENCE</scope>
    <source>
        <strain evidence="8">KCTC 12986</strain>
    </source>
</reference>
<evidence type="ECO:0000256" key="1">
    <source>
        <dbReference type="ARBA" id="ARBA00022670"/>
    </source>
</evidence>
<evidence type="ECO:0000256" key="6">
    <source>
        <dbReference type="SAM" id="SignalP"/>
    </source>
</evidence>
<dbReference type="AlphaFoldDB" id="A0A934RM76"/>
<dbReference type="Pfam" id="PF00413">
    <property type="entry name" value="Peptidase_M10"/>
    <property type="match status" value="1"/>
</dbReference>
<dbReference type="Gene3D" id="3.40.390.10">
    <property type="entry name" value="Collagenase (Catalytic Domain)"/>
    <property type="match status" value="1"/>
</dbReference>
<evidence type="ECO:0000313" key="8">
    <source>
        <dbReference type="EMBL" id="MBK1834352.1"/>
    </source>
</evidence>
<dbReference type="GO" id="GO:0004222">
    <property type="term" value="F:metalloendopeptidase activity"/>
    <property type="evidence" value="ECO:0007669"/>
    <property type="project" value="InterPro"/>
</dbReference>
<dbReference type="SUPFAM" id="SSF55486">
    <property type="entry name" value="Metalloproteases ('zincins'), catalytic domain"/>
    <property type="match status" value="1"/>
</dbReference>
<accession>A0A934RM76</accession>
<organism evidence="8 9">
    <name type="scientific">Roseibacillus ishigakijimensis</name>
    <dbReference type="NCBI Taxonomy" id="454146"/>
    <lineage>
        <taxon>Bacteria</taxon>
        <taxon>Pseudomonadati</taxon>
        <taxon>Verrucomicrobiota</taxon>
        <taxon>Verrucomicrobiia</taxon>
        <taxon>Verrucomicrobiales</taxon>
        <taxon>Verrucomicrobiaceae</taxon>
        <taxon>Roseibacillus</taxon>
    </lineage>
</organism>
<dbReference type="GO" id="GO:0006508">
    <property type="term" value="P:proteolysis"/>
    <property type="evidence" value="ECO:0007669"/>
    <property type="project" value="UniProtKB-KW"/>
</dbReference>
<evidence type="ECO:0000256" key="2">
    <source>
        <dbReference type="ARBA" id="ARBA00022723"/>
    </source>
</evidence>
<dbReference type="Proteomes" id="UP000604083">
    <property type="component" value="Unassembled WGS sequence"/>
</dbReference>
<keyword evidence="2" id="KW-0479">Metal-binding</keyword>
<keyword evidence="9" id="KW-1185">Reference proteome</keyword>
<evidence type="ECO:0000313" key="9">
    <source>
        <dbReference type="Proteomes" id="UP000604083"/>
    </source>
</evidence>
<dbReference type="EMBL" id="JAENIO010000022">
    <property type="protein sequence ID" value="MBK1834352.1"/>
    <property type="molecule type" value="Genomic_DNA"/>
</dbReference>
<keyword evidence="4" id="KW-0862">Zinc</keyword>
<gene>
    <name evidence="8" type="ORF">JIN78_09800</name>
</gene>
<dbReference type="GO" id="GO:0031012">
    <property type="term" value="C:extracellular matrix"/>
    <property type="evidence" value="ECO:0007669"/>
    <property type="project" value="InterPro"/>
</dbReference>
<keyword evidence="3" id="KW-0378">Hydrolase</keyword>
<protein>
    <submittedName>
        <fullName evidence="8">Matrixin family metalloprotease</fullName>
    </submittedName>
</protein>
<feature type="signal peptide" evidence="6">
    <location>
        <begin position="1"/>
        <end position="26"/>
    </location>
</feature>
<feature type="domain" description="Peptidase M10 metallopeptidase" evidence="7">
    <location>
        <begin position="206"/>
        <end position="334"/>
    </location>
</feature>
<dbReference type="InterPro" id="IPR024079">
    <property type="entry name" value="MetalloPept_cat_dom_sf"/>
</dbReference>
<keyword evidence="6" id="KW-0732">Signal</keyword>
<evidence type="ECO:0000256" key="4">
    <source>
        <dbReference type="ARBA" id="ARBA00022833"/>
    </source>
</evidence>
<comment type="caution">
    <text evidence="8">The sequence shown here is derived from an EMBL/GenBank/DDBJ whole genome shotgun (WGS) entry which is preliminary data.</text>
</comment>
<evidence type="ECO:0000256" key="5">
    <source>
        <dbReference type="SAM" id="MobiDB-lite"/>
    </source>
</evidence>
<dbReference type="RefSeq" id="WP_200391787.1">
    <property type="nucleotide sequence ID" value="NZ_JAENIO010000022.1"/>
</dbReference>
<keyword evidence="1" id="KW-0645">Protease</keyword>
<feature type="chain" id="PRO_5037849093" evidence="6">
    <location>
        <begin position="27"/>
        <end position="615"/>
    </location>
</feature>
<dbReference type="GO" id="GO:0008270">
    <property type="term" value="F:zinc ion binding"/>
    <property type="evidence" value="ECO:0007669"/>
    <property type="project" value="InterPro"/>
</dbReference>
<evidence type="ECO:0000256" key="3">
    <source>
        <dbReference type="ARBA" id="ARBA00022801"/>
    </source>
</evidence>
<proteinExistence type="predicted"/>